<reference evidence="2 3" key="1">
    <citation type="submission" date="2016-03" db="EMBL/GenBank/DDBJ databases">
        <title>Comparative genomics of the ectomycorrhizal sister species Rhizopogon vinicolor and Rhizopogon vesiculosus (Basidiomycota: Boletales) reveals a divergence of the mating type B locus.</title>
        <authorList>
            <person name="Mujic A.B."/>
            <person name="Kuo A."/>
            <person name="Tritt A."/>
            <person name="Lipzen A."/>
            <person name="Chen C."/>
            <person name="Johnson J."/>
            <person name="Sharma A."/>
            <person name="Barry K."/>
            <person name="Grigoriev I.V."/>
            <person name="Spatafora J.W."/>
        </authorList>
    </citation>
    <scope>NUCLEOTIDE SEQUENCE [LARGE SCALE GENOMIC DNA]</scope>
    <source>
        <strain evidence="2 3">AM-OR11-056</strain>
    </source>
</reference>
<keyword evidence="1" id="KW-0812">Transmembrane</keyword>
<name>A0A1J8Q8A5_9AGAM</name>
<keyword evidence="1" id="KW-1133">Transmembrane helix</keyword>
<feature type="transmembrane region" description="Helical" evidence="1">
    <location>
        <begin position="111"/>
        <end position="131"/>
    </location>
</feature>
<evidence type="ECO:0000313" key="2">
    <source>
        <dbReference type="EMBL" id="OJA16203.1"/>
    </source>
</evidence>
<dbReference type="STRING" id="180088.A0A1J8Q8A5"/>
<feature type="transmembrane region" description="Helical" evidence="1">
    <location>
        <begin position="74"/>
        <end position="96"/>
    </location>
</feature>
<feature type="transmembrane region" description="Helical" evidence="1">
    <location>
        <begin position="143"/>
        <end position="162"/>
    </location>
</feature>
<evidence type="ECO:0000256" key="1">
    <source>
        <dbReference type="SAM" id="Phobius"/>
    </source>
</evidence>
<comment type="caution">
    <text evidence="2">The sequence shown here is derived from an EMBL/GenBank/DDBJ whole genome shotgun (WGS) entry which is preliminary data.</text>
</comment>
<organism evidence="2 3">
    <name type="scientific">Rhizopogon vesiculosus</name>
    <dbReference type="NCBI Taxonomy" id="180088"/>
    <lineage>
        <taxon>Eukaryota</taxon>
        <taxon>Fungi</taxon>
        <taxon>Dikarya</taxon>
        <taxon>Basidiomycota</taxon>
        <taxon>Agaricomycotina</taxon>
        <taxon>Agaricomycetes</taxon>
        <taxon>Agaricomycetidae</taxon>
        <taxon>Boletales</taxon>
        <taxon>Suillineae</taxon>
        <taxon>Rhizopogonaceae</taxon>
        <taxon>Rhizopogon</taxon>
    </lineage>
</organism>
<proteinExistence type="predicted"/>
<protein>
    <submittedName>
        <fullName evidence="2">Uncharacterized protein</fullName>
    </submittedName>
</protein>
<feature type="transmembrane region" description="Helical" evidence="1">
    <location>
        <begin position="41"/>
        <end position="62"/>
    </location>
</feature>
<dbReference type="EMBL" id="LVVM01002679">
    <property type="protein sequence ID" value="OJA16203.1"/>
    <property type="molecule type" value="Genomic_DNA"/>
</dbReference>
<keyword evidence="3" id="KW-1185">Reference proteome</keyword>
<evidence type="ECO:0000313" key="3">
    <source>
        <dbReference type="Proteomes" id="UP000183567"/>
    </source>
</evidence>
<dbReference type="Proteomes" id="UP000183567">
    <property type="component" value="Unassembled WGS sequence"/>
</dbReference>
<sequence>MFFDIIVGILCLGIPFFPVDRSTYGGHLDLESGMASHTGGSMFLVGACAAVILSASVTLMLITLPGMNGIARTAGLIAIMCSVLSMITSFISIIPYKAELAHGTPTSGSEGFVLFSVHLSLLALRWAYVYTSQRRSVLQSLPLVFLAYSVADFITGVVIYSFNGAMHNATASGDAVTSRFDVCSCLLLL</sequence>
<keyword evidence="1" id="KW-0472">Membrane</keyword>
<accession>A0A1J8Q8A5</accession>
<gene>
    <name evidence="2" type="ORF">AZE42_00066</name>
</gene>
<dbReference type="AlphaFoldDB" id="A0A1J8Q8A5"/>
<dbReference type="OrthoDB" id="2692691at2759"/>